<dbReference type="Proteomes" id="UP001234178">
    <property type="component" value="Unassembled WGS sequence"/>
</dbReference>
<proteinExistence type="predicted"/>
<organism evidence="1 2">
    <name type="scientific">Daphnia magna</name>
    <dbReference type="NCBI Taxonomy" id="35525"/>
    <lineage>
        <taxon>Eukaryota</taxon>
        <taxon>Metazoa</taxon>
        <taxon>Ecdysozoa</taxon>
        <taxon>Arthropoda</taxon>
        <taxon>Crustacea</taxon>
        <taxon>Branchiopoda</taxon>
        <taxon>Diplostraca</taxon>
        <taxon>Cladocera</taxon>
        <taxon>Anomopoda</taxon>
        <taxon>Daphniidae</taxon>
        <taxon>Daphnia</taxon>
    </lineage>
</organism>
<evidence type="ECO:0000313" key="1">
    <source>
        <dbReference type="EMBL" id="KAK4030949.1"/>
    </source>
</evidence>
<reference evidence="1 2" key="1">
    <citation type="journal article" date="2023" name="Nucleic Acids Res.">
        <title>The hologenome of Daphnia magna reveals possible DNA methylation and microbiome-mediated evolution of the host genome.</title>
        <authorList>
            <person name="Chaturvedi A."/>
            <person name="Li X."/>
            <person name="Dhandapani V."/>
            <person name="Marshall H."/>
            <person name="Kissane S."/>
            <person name="Cuenca-Cambronero M."/>
            <person name="Asole G."/>
            <person name="Calvet F."/>
            <person name="Ruiz-Romero M."/>
            <person name="Marangio P."/>
            <person name="Guigo R."/>
            <person name="Rago D."/>
            <person name="Mirbahai L."/>
            <person name="Eastwood N."/>
            <person name="Colbourne J.K."/>
            <person name="Zhou J."/>
            <person name="Mallon E."/>
            <person name="Orsini L."/>
        </authorList>
    </citation>
    <scope>NUCLEOTIDE SEQUENCE [LARGE SCALE GENOMIC DNA]</scope>
    <source>
        <strain evidence="1">LRV0_1</strain>
    </source>
</reference>
<name>A0ABR0B0N8_9CRUS</name>
<dbReference type="EMBL" id="JAOYFB010000039">
    <property type="protein sequence ID" value="KAK4030949.1"/>
    <property type="molecule type" value="Genomic_DNA"/>
</dbReference>
<gene>
    <name evidence="1" type="ORF">OUZ56_024376</name>
</gene>
<sequence>MPSNELPRLKTFTPEEVLPHPRVAQTEPRVPRNTNRGLYCKDYSNDNSTYPIRISAPTVQVAFIGFSYGEGDEQ</sequence>
<evidence type="ECO:0000313" key="2">
    <source>
        <dbReference type="Proteomes" id="UP001234178"/>
    </source>
</evidence>
<keyword evidence="2" id="KW-1185">Reference proteome</keyword>
<protein>
    <submittedName>
        <fullName evidence="1">Uncharacterized protein</fullName>
    </submittedName>
</protein>
<comment type="caution">
    <text evidence="1">The sequence shown here is derived from an EMBL/GenBank/DDBJ whole genome shotgun (WGS) entry which is preliminary data.</text>
</comment>
<accession>A0ABR0B0N8</accession>